<gene>
    <name evidence="2" type="ORF">EV643_102215</name>
</gene>
<keyword evidence="3" id="KW-1185">Reference proteome</keyword>
<sequence length="157" mass="17431">MPEIVERDEQPYVALKGTVPMDGIGAFAQRGEELFGWLAVRDIEPIGAVFFKYDVVDMENGLVMEIGVPVEERPDGEGEIVTGVLPAGRYASSTHIGHPDGLLKATSDLLDWAREQGLEWDADGNNWASRLEVYKSDPAEVPDVNDWETELLFKLKD</sequence>
<accession>A0A4R6KLG4</accession>
<dbReference type="InterPro" id="IPR010499">
    <property type="entry name" value="AraC_E-bd"/>
</dbReference>
<comment type="caution">
    <text evidence="2">The sequence shown here is derived from an EMBL/GenBank/DDBJ whole genome shotgun (WGS) entry which is preliminary data.</text>
</comment>
<dbReference type="SUPFAM" id="SSF55136">
    <property type="entry name" value="Probable bacterial effector-binding domain"/>
    <property type="match status" value="1"/>
</dbReference>
<dbReference type="Pfam" id="PF06445">
    <property type="entry name" value="GyrI-like"/>
    <property type="match status" value="1"/>
</dbReference>
<organism evidence="2 3">
    <name type="scientific">Kribbella caucasensis</name>
    <dbReference type="NCBI Taxonomy" id="2512215"/>
    <lineage>
        <taxon>Bacteria</taxon>
        <taxon>Bacillati</taxon>
        <taxon>Actinomycetota</taxon>
        <taxon>Actinomycetes</taxon>
        <taxon>Propionibacteriales</taxon>
        <taxon>Kribbellaceae</taxon>
        <taxon>Kribbella</taxon>
    </lineage>
</organism>
<evidence type="ECO:0000259" key="1">
    <source>
        <dbReference type="SMART" id="SM00871"/>
    </source>
</evidence>
<dbReference type="RefSeq" id="WP_133798801.1">
    <property type="nucleotide sequence ID" value="NZ_SNWQ01000002.1"/>
</dbReference>
<evidence type="ECO:0000313" key="3">
    <source>
        <dbReference type="Proteomes" id="UP000295388"/>
    </source>
</evidence>
<dbReference type="InterPro" id="IPR029442">
    <property type="entry name" value="GyrI-like"/>
</dbReference>
<dbReference type="Gene3D" id="3.20.80.10">
    <property type="entry name" value="Regulatory factor, effector binding domain"/>
    <property type="match status" value="1"/>
</dbReference>
<dbReference type="OrthoDB" id="64208at2"/>
<dbReference type="SMART" id="SM00871">
    <property type="entry name" value="AraC_E_bind"/>
    <property type="match status" value="1"/>
</dbReference>
<name>A0A4R6KLG4_9ACTN</name>
<feature type="domain" description="AraC effector-binding" evidence="1">
    <location>
        <begin position="1"/>
        <end position="156"/>
    </location>
</feature>
<dbReference type="Proteomes" id="UP000295388">
    <property type="component" value="Unassembled WGS sequence"/>
</dbReference>
<dbReference type="InterPro" id="IPR011256">
    <property type="entry name" value="Reg_factor_effector_dom_sf"/>
</dbReference>
<evidence type="ECO:0000313" key="2">
    <source>
        <dbReference type="EMBL" id="TDO52377.1"/>
    </source>
</evidence>
<protein>
    <submittedName>
        <fullName evidence="2">Effector-binding domain-containing protein</fullName>
    </submittedName>
</protein>
<proteinExistence type="predicted"/>
<reference evidence="2 3" key="1">
    <citation type="submission" date="2019-03" db="EMBL/GenBank/DDBJ databases">
        <title>Genomic Encyclopedia of Type Strains, Phase III (KMG-III): the genomes of soil and plant-associated and newly described type strains.</title>
        <authorList>
            <person name="Whitman W."/>
        </authorList>
    </citation>
    <scope>NUCLEOTIDE SEQUENCE [LARGE SCALE GENOMIC DNA]</scope>
    <source>
        <strain evidence="2 3">VKM Ac-2527</strain>
    </source>
</reference>
<dbReference type="EMBL" id="SNWQ01000002">
    <property type="protein sequence ID" value="TDO52377.1"/>
    <property type="molecule type" value="Genomic_DNA"/>
</dbReference>
<dbReference type="AlphaFoldDB" id="A0A4R6KLG4"/>